<dbReference type="AlphaFoldDB" id="A0AAE1CYT2"/>
<dbReference type="EMBL" id="JAWDGP010006253">
    <property type="protein sequence ID" value="KAK3744664.1"/>
    <property type="molecule type" value="Genomic_DNA"/>
</dbReference>
<gene>
    <name evidence="1" type="ORF">RRG08_062314</name>
</gene>
<comment type="caution">
    <text evidence="1">The sequence shown here is derived from an EMBL/GenBank/DDBJ whole genome shotgun (WGS) entry which is preliminary data.</text>
</comment>
<name>A0AAE1CYT2_9GAST</name>
<protein>
    <submittedName>
        <fullName evidence="1">Uncharacterized protein</fullName>
    </submittedName>
</protein>
<keyword evidence="2" id="KW-1185">Reference proteome</keyword>
<proteinExistence type="predicted"/>
<dbReference type="Proteomes" id="UP001283361">
    <property type="component" value="Unassembled WGS sequence"/>
</dbReference>
<evidence type="ECO:0000313" key="1">
    <source>
        <dbReference type="EMBL" id="KAK3744664.1"/>
    </source>
</evidence>
<sequence length="99" mass="11351">MHSFPEVPDMKLTSYADRRDTDLEFSIDRRNVSDRLKLRFCCQMVISKFMVEKDYPLPSPSKQYPAEHYLCALTTCLSPRKPCGDAGGKCSDIFMLFCG</sequence>
<organism evidence="1 2">
    <name type="scientific">Elysia crispata</name>
    <name type="common">lettuce slug</name>
    <dbReference type="NCBI Taxonomy" id="231223"/>
    <lineage>
        <taxon>Eukaryota</taxon>
        <taxon>Metazoa</taxon>
        <taxon>Spiralia</taxon>
        <taxon>Lophotrochozoa</taxon>
        <taxon>Mollusca</taxon>
        <taxon>Gastropoda</taxon>
        <taxon>Heterobranchia</taxon>
        <taxon>Euthyneura</taxon>
        <taxon>Panpulmonata</taxon>
        <taxon>Sacoglossa</taxon>
        <taxon>Placobranchoidea</taxon>
        <taxon>Plakobranchidae</taxon>
        <taxon>Elysia</taxon>
    </lineage>
</organism>
<reference evidence="1" key="1">
    <citation type="journal article" date="2023" name="G3 (Bethesda)">
        <title>A reference genome for the long-term kleptoplast-retaining sea slug Elysia crispata morphotype clarki.</title>
        <authorList>
            <person name="Eastman K.E."/>
            <person name="Pendleton A.L."/>
            <person name="Shaikh M.A."/>
            <person name="Suttiyut T."/>
            <person name="Ogas R."/>
            <person name="Tomko P."/>
            <person name="Gavelis G."/>
            <person name="Widhalm J.R."/>
            <person name="Wisecaver J.H."/>
        </authorList>
    </citation>
    <scope>NUCLEOTIDE SEQUENCE</scope>
    <source>
        <strain evidence="1">ECLA1</strain>
    </source>
</reference>
<accession>A0AAE1CYT2</accession>
<evidence type="ECO:0000313" key="2">
    <source>
        <dbReference type="Proteomes" id="UP001283361"/>
    </source>
</evidence>